<organism evidence="1 2">
    <name type="scientific">Bradyrhizobium canariense</name>
    <dbReference type="NCBI Taxonomy" id="255045"/>
    <lineage>
        <taxon>Bacteria</taxon>
        <taxon>Pseudomonadati</taxon>
        <taxon>Pseudomonadota</taxon>
        <taxon>Alphaproteobacteria</taxon>
        <taxon>Hyphomicrobiales</taxon>
        <taxon>Nitrobacteraceae</taxon>
        <taxon>Bradyrhizobium</taxon>
    </lineage>
</organism>
<accession>A0A1X3H1C9</accession>
<dbReference type="EMBL" id="NAFI01000183">
    <property type="protein sequence ID" value="OSJ05135.1"/>
    <property type="molecule type" value="Genomic_DNA"/>
</dbReference>
<evidence type="ECO:0000313" key="2">
    <source>
        <dbReference type="Proteomes" id="UP000193553"/>
    </source>
</evidence>
<evidence type="ECO:0000313" key="1">
    <source>
        <dbReference type="EMBL" id="OSJ05135.1"/>
    </source>
</evidence>
<dbReference type="AlphaFoldDB" id="A0A1X3H1C9"/>
<dbReference type="Proteomes" id="UP000193553">
    <property type="component" value="Unassembled WGS sequence"/>
</dbReference>
<gene>
    <name evidence="1" type="ORF">BSZ18_26845</name>
</gene>
<protein>
    <submittedName>
        <fullName evidence="1">Uncharacterized protein</fullName>
    </submittedName>
</protein>
<name>A0A1X3H1C9_9BRAD</name>
<comment type="caution">
    <text evidence="1">The sequence shown here is derived from an EMBL/GenBank/DDBJ whole genome shotgun (WGS) entry which is preliminary data.</text>
</comment>
<proteinExistence type="predicted"/>
<sequence>MGFMGRGRKPILSWVEKLTVGGECNRLWWELADQQAKAKHWSQPHQRLVKKQQSDLVAAPVDVRDHKVWKDGVRRASAEIAEILSEAGAARLTVIHLKRPYGKRTEILDAAIRWCAAKYGKTISQRRAQDCWDEYSATMKRLQSEPTELASAR</sequence>
<reference evidence="1 2" key="1">
    <citation type="submission" date="2017-03" db="EMBL/GenBank/DDBJ databases">
        <title>Whole genome sequences of fourteen strains of Bradyrhizobium canariense and one strain of Bradyrhizobium japonicum isolated from Lupinus (Papilionoideae: Genisteae) species in Algeria.</title>
        <authorList>
            <person name="Crovadore J."/>
            <person name="Chekireb D."/>
            <person name="Brachmann A."/>
            <person name="Chablais R."/>
            <person name="Cochard B."/>
            <person name="Lefort F."/>
        </authorList>
    </citation>
    <scope>NUCLEOTIDE SEQUENCE [LARGE SCALE GENOMIC DNA]</scope>
    <source>
        <strain evidence="1 2">UBMA195</strain>
    </source>
</reference>